<dbReference type="EC" id="3.1.3.12" evidence="3"/>
<dbReference type="RefSeq" id="WP_184751296.1">
    <property type="nucleotide sequence ID" value="NZ_BAAAJR010000011.1"/>
</dbReference>
<dbReference type="InterPro" id="IPR036412">
    <property type="entry name" value="HAD-like_sf"/>
</dbReference>
<evidence type="ECO:0000256" key="3">
    <source>
        <dbReference type="RuleBase" id="RU361117"/>
    </source>
</evidence>
<sequence length="265" mass="27770">MSADAAADAIARLAAVPKLLIALDFDGTLSPLVDEPMTARMLPESRRAVEALLDAPGTVVALVSGRTLGDLRVISEHGDDSRIYLAGSHGAELWVPGEGPVGVLDDAEHVALRDTLREHAEAATAGMDGVWIEPKAFGFGVHTRTADAATSSAANDAVDAIVAAEAPHWRRRTGHNIVEYAFRHEGKDSAVADLRGMTDADAALFAGDDVTDEDALRSLGPGDVGVHVGSRDDTAATVIVPDIPAFADMLSALARTRVIEQNRDA</sequence>
<dbReference type="InterPro" id="IPR003337">
    <property type="entry name" value="Trehalose_PPase"/>
</dbReference>
<dbReference type="UniPathway" id="UPA00299"/>
<comment type="similarity">
    <text evidence="3">Belongs to the trehalose phosphatase family.</text>
</comment>
<dbReference type="Gene3D" id="3.40.50.1000">
    <property type="entry name" value="HAD superfamily/HAD-like"/>
    <property type="match status" value="1"/>
</dbReference>
<dbReference type="Proteomes" id="UP000537775">
    <property type="component" value="Unassembled WGS sequence"/>
</dbReference>
<evidence type="ECO:0000313" key="4">
    <source>
        <dbReference type="EMBL" id="MBB6392200.1"/>
    </source>
</evidence>
<proteinExistence type="inferred from homology"/>
<protein>
    <recommendedName>
        <fullName evidence="3">Trehalose 6-phosphate phosphatase</fullName>
        <ecNumber evidence="3">3.1.3.12</ecNumber>
    </recommendedName>
</protein>
<dbReference type="SUPFAM" id="SSF56784">
    <property type="entry name" value="HAD-like"/>
    <property type="match status" value="1"/>
</dbReference>
<evidence type="ECO:0000256" key="2">
    <source>
        <dbReference type="ARBA" id="ARBA00024179"/>
    </source>
</evidence>
<dbReference type="GO" id="GO:0004805">
    <property type="term" value="F:trehalose-phosphatase activity"/>
    <property type="evidence" value="ECO:0007669"/>
    <property type="project" value="UniProtKB-EC"/>
</dbReference>
<reference evidence="4 5" key="1">
    <citation type="submission" date="2020-08" db="EMBL/GenBank/DDBJ databases">
        <title>Sequencing the genomes of 1000 actinobacteria strains.</title>
        <authorList>
            <person name="Klenk H.-P."/>
        </authorList>
    </citation>
    <scope>NUCLEOTIDE SEQUENCE [LARGE SCALE GENOMIC DNA]</scope>
    <source>
        <strain evidence="4 5">DSM 12511</strain>
    </source>
</reference>
<dbReference type="GO" id="GO:0005992">
    <property type="term" value="P:trehalose biosynthetic process"/>
    <property type="evidence" value="ECO:0007669"/>
    <property type="project" value="UniProtKB-UniPathway"/>
</dbReference>
<dbReference type="InterPro" id="IPR044651">
    <property type="entry name" value="OTSB-like"/>
</dbReference>
<comment type="catalytic activity">
    <reaction evidence="3">
        <text>alpha,alpha-trehalose 6-phosphate + H2O = alpha,alpha-trehalose + phosphate</text>
        <dbReference type="Rhea" id="RHEA:23420"/>
        <dbReference type="ChEBI" id="CHEBI:15377"/>
        <dbReference type="ChEBI" id="CHEBI:16551"/>
        <dbReference type="ChEBI" id="CHEBI:43474"/>
        <dbReference type="ChEBI" id="CHEBI:58429"/>
        <dbReference type="EC" id="3.1.3.12"/>
    </reaction>
</comment>
<dbReference type="NCBIfam" id="TIGR00685">
    <property type="entry name" value="T6PP"/>
    <property type="match status" value="1"/>
</dbReference>
<comment type="pathway">
    <text evidence="3">Glycan biosynthesis; trehalose biosynthesis.</text>
</comment>
<organism evidence="4 5">
    <name type="scientific">Microbacterium thalassium</name>
    <dbReference type="NCBI Taxonomy" id="362649"/>
    <lineage>
        <taxon>Bacteria</taxon>
        <taxon>Bacillati</taxon>
        <taxon>Actinomycetota</taxon>
        <taxon>Actinomycetes</taxon>
        <taxon>Micrococcales</taxon>
        <taxon>Microbacteriaceae</taxon>
        <taxon>Microbacterium</taxon>
    </lineage>
</organism>
<dbReference type="PANTHER" id="PTHR43768">
    <property type="entry name" value="TREHALOSE 6-PHOSPHATE PHOSPHATASE"/>
    <property type="match status" value="1"/>
</dbReference>
<name>A0A7X0FSA0_9MICO</name>
<dbReference type="Pfam" id="PF02358">
    <property type="entry name" value="Trehalose_PPase"/>
    <property type="match status" value="1"/>
</dbReference>
<comment type="function">
    <text evidence="2 3">Removes the phosphate from trehalose 6-phosphate to produce free trehalose.</text>
</comment>
<comment type="caution">
    <text evidence="4">The sequence shown here is derived from an EMBL/GenBank/DDBJ whole genome shotgun (WGS) entry which is preliminary data.</text>
</comment>
<evidence type="ECO:0000256" key="1">
    <source>
        <dbReference type="ARBA" id="ARBA00022801"/>
    </source>
</evidence>
<keyword evidence="5" id="KW-1185">Reference proteome</keyword>
<dbReference type="PANTHER" id="PTHR43768:SF3">
    <property type="entry name" value="TREHALOSE 6-PHOSPHATE PHOSPHATASE"/>
    <property type="match status" value="1"/>
</dbReference>
<keyword evidence="3" id="KW-0479">Metal-binding</keyword>
<dbReference type="Gene3D" id="3.30.70.1020">
    <property type="entry name" value="Trehalose-6-phosphate phosphatase related protein, domain 2"/>
    <property type="match status" value="1"/>
</dbReference>
<dbReference type="AlphaFoldDB" id="A0A7X0FSA0"/>
<accession>A0A7X0FSA0</accession>
<evidence type="ECO:0000313" key="5">
    <source>
        <dbReference type="Proteomes" id="UP000537775"/>
    </source>
</evidence>
<gene>
    <name evidence="4" type="ORF">HD594_002513</name>
</gene>
<keyword evidence="3" id="KW-0460">Magnesium</keyword>
<dbReference type="GO" id="GO:0046872">
    <property type="term" value="F:metal ion binding"/>
    <property type="evidence" value="ECO:0007669"/>
    <property type="project" value="UniProtKB-KW"/>
</dbReference>
<keyword evidence="1 3" id="KW-0378">Hydrolase</keyword>
<dbReference type="InterPro" id="IPR023214">
    <property type="entry name" value="HAD_sf"/>
</dbReference>
<comment type="cofactor">
    <cofactor evidence="3">
        <name>Mg(2+)</name>
        <dbReference type="ChEBI" id="CHEBI:18420"/>
    </cofactor>
</comment>
<dbReference type="EMBL" id="JACHML010000001">
    <property type="protein sequence ID" value="MBB6392200.1"/>
    <property type="molecule type" value="Genomic_DNA"/>
</dbReference>